<organism evidence="3 4">
    <name type="scientific">Evansella tamaricis</name>
    <dbReference type="NCBI Taxonomy" id="2069301"/>
    <lineage>
        <taxon>Bacteria</taxon>
        <taxon>Bacillati</taxon>
        <taxon>Bacillota</taxon>
        <taxon>Bacilli</taxon>
        <taxon>Bacillales</taxon>
        <taxon>Bacillaceae</taxon>
        <taxon>Evansella</taxon>
    </lineage>
</organism>
<feature type="domain" description="Endonuclease/exonuclease/phosphatase" evidence="2">
    <location>
        <begin position="56"/>
        <end position="265"/>
    </location>
</feature>
<keyword evidence="1" id="KW-1133">Transmembrane helix</keyword>
<dbReference type="PANTHER" id="PTHR14859:SF1">
    <property type="entry name" value="PGAP2-INTERACTING PROTEIN"/>
    <property type="match status" value="1"/>
</dbReference>
<feature type="transmembrane region" description="Helical" evidence="1">
    <location>
        <begin position="12"/>
        <end position="29"/>
    </location>
</feature>
<evidence type="ECO:0000259" key="2">
    <source>
        <dbReference type="Pfam" id="PF03372"/>
    </source>
</evidence>
<evidence type="ECO:0000313" key="4">
    <source>
        <dbReference type="Proteomes" id="UP000784880"/>
    </source>
</evidence>
<reference evidence="3 4" key="1">
    <citation type="submission" date="2021-06" db="EMBL/GenBank/DDBJ databases">
        <title>Bacillus sp. RD4P76, an endophyte from a halophyte.</title>
        <authorList>
            <person name="Sun J.-Q."/>
        </authorList>
    </citation>
    <scope>NUCLEOTIDE SEQUENCE [LARGE SCALE GENOMIC DNA]</scope>
    <source>
        <strain evidence="3 4">CGMCC 1.15917</strain>
    </source>
</reference>
<accession>A0ABS6JGF2</accession>
<keyword evidence="4" id="KW-1185">Reference proteome</keyword>
<dbReference type="GO" id="GO:0004519">
    <property type="term" value="F:endonuclease activity"/>
    <property type="evidence" value="ECO:0007669"/>
    <property type="project" value="UniProtKB-KW"/>
</dbReference>
<keyword evidence="1" id="KW-0812">Transmembrane</keyword>
<dbReference type="InterPro" id="IPR005135">
    <property type="entry name" value="Endo/exonuclease/phosphatase"/>
</dbReference>
<evidence type="ECO:0000256" key="1">
    <source>
        <dbReference type="SAM" id="Phobius"/>
    </source>
</evidence>
<dbReference type="EMBL" id="JAHQCS010000105">
    <property type="protein sequence ID" value="MBU9712608.1"/>
    <property type="molecule type" value="Genomic_DNA"/>
</dbReference>
<name>A0ABS6JGF2_9BACI</name>
<comment type="caution">
    <text evidence="3">The sequence shown here is derived from an EMBL/GenBank/DDBJ whole genome shotgun (WGS) entry which is preliminary data.</text>
</comment>
<dbReference type="Pfam" id="PF03372">
    <property type="entry name" value="Exo_endo_phos"/>
    <property type="match status" value="1"/>
</dbReference>
<keyword evidence="3" id="KW-0378">Hydrolase</keyword>
<proteinExistence type="predicted"/>
<gene>
    <name evidence="3" type="ORF">KS419_12730</name>
</gene>
<keyword evidence="1" id="KW-0472">Membrane</keyword>
<keyword evidence="3" id="KW-0540">Nuclease</keyword>
<keyword evidence="3" id="KW-0255">Endonuclease</keyword>
<dbReference type="InterPro" id="IPR051916">
    <property type="entry name" value="GPI-anchor_lipid_remodeler"/>
</dbReference>
<protein>
    <submittedName>
        <fullName evidence="3">Endonuclease/exonuclease/phosphatase family protein</fullName>
    </submittedName>
</protein>
<evidence type="ECO:0000313" key="3">
    <source>
        <dbReference type="EMBL" id="MBU9712608.1"/>
    </source>
</evidence>
<dbReference type="RefSeq" id="WP_217066782.1">
    <property type="nucleotide sequence ID" value="NZ_JAHQCS010000105.1"/>
</dbReference>
<dbReference type="PANTHER" id="PTHR14859">
    <property type="entry name" value="CALCOFLUOR WHITE HYPERSENSITIVE PROTEIN PRECURSOR"/>
    <property type="match status" value="1"/>
</dbReference>
<dbReference type="Proteomes" id="UP000784880">
    <property type="component" value="Unassembled WGS sequence"/>
</dbReference>
<sequence>MIHPIFASKKLILFFHLLILLTLPFYFIHGELGHKYSFDTASTTNLPHDLQITVTTYNIHFGKGQDGKVDIHQTIATLKELDADIISLQEVERFSLRSGFVDQVKLMAELLEMNAVFSPSLAFPGLYYGNAILSKYPIKNMEVLSFDNRIENRTALFSEVEITEGKRINIINTHLGLDYGERRKAIDKINEKLLEINGPLLLMGDLNATPSQREYESWNDIITKSNKGKPLRTFYKHDWQIDYIFHTSHFTVEDISVYESDSSDHYPLTGVFRLYDGKQ</sequence>